<dbReference type="Proteomes" id="UP000585474">
    <property type="component" value="Unassembled WGS sequence"/>
</dbReference>
<keyword evidence="1" id="KW-0479">Metal-binding</keyword>
<dbReference type="Pfam" id="PF14223">
    <property type="entry name" value="Retrotran_gag_2"/>
    <property type="match status" value="1"/>
</dbReference>
<keyword evidence="4" id="KW-1185">Reference proteome</keyword>
<comment type="caution">
    <text evidence="3">The sequence shown here is derived from an EMBL/GenBank/DDBJ whole genome shotgun (WGS) entry which is preliminary data.</text>
</comment>
<dbReference type="InterPro" id="IPR036875">
    <property type="entry name" value="Znf_CCHC_sf"/>
</dbReference>
<dbReference type="GO" id="GO:0008270">
    <property type="term" value="F:zinc ion binding"/>
    <property type="evidence" value="ECO:0007669"/>
    <property type="project" value="UniProtKB-KW"/>
</dbReference>
<feature type="domain" description="CCHC-type" evidence="2">
    <location>
        <begin position="184"/>
        <end position="200"/>
    </location>
</feature>
<keyword evidence="1" id="KW-0862">Zinc</keyword>
<evidence type="ECO:0000313" key="3">
    <source>
        <dbReference type="EMBL" id="GFZ18499.1"/>
    </source>
</evidence>
<evidence type="ECO:0000259" key="2">
    <source>
        <dbReference type="PROSITE" id="PS50158"/>
    </source>
</evidence>
<reference evidence="3 4" key="1">
    <citation type="submission" date="2019-07" db="EMBL/GenBank/DDBJ databases">
        <title>De Novo Assembly of kiwifruit Actinidia rufa.</title>
        <authorList>
            <person name="Sugita-Konishi S."/>
            <person name="Sato K."/>
            <person name="Mori E."/>
            <person name="Abe Y."/>
            <person name="Kisaki G."/>
            <person name="Hamano K."/>
            <person name="Suezawa K."/>
            <person name="Otani M."/>
            <person name="Fukuda T."/>
            <person name="Manabe T."/>
            <person name="Gomi K."/>
            <person name="Tabuchi M."/>
            <person name="Akimitsu K."/>
            <person name="Kataoka I."/>
        </authorList>
    </citation>
    <scope>NUCLEOTIDE SEQUENCE [LARGE SCALE GENOMIC DNA]</scope>
    <source>
        <strain evidence="4">cv. Fuchu</strain>
    </source>
</reference>
<dbReference type="SUPFAM" id="SSF57756">
    <property type="entry name" value="Retrovirus zinc finger-like domains"/>
    <property type="match status" value="1"/>
</dbReference>
<dbReference type="OrthoDB" id="8042871at2759"/>
<dbReference type="PROSITE" id="PS50158">
    <property type="entry name" value="ZF_CCHC"/>
    <property type="match status" value="1"/>
</dbReference>
<evidence type="ECO:0000313" key="4">
    <source>
        <dbReference type="Proteomes" id="UP000585474"/>
    </source>
</evidence>
<organism evidence="3 4">
    <name type="scientific">Actinidia rufa</name>
    <dbReference type="NCBI Taxonomy" id="165716"/>
    <lineage>
        <taxon>Eukaryota</taxon>
        <taxon>Viridiplantae</taxon>
        <taxon>Streptophyta</taxon>
        <taxon>Embryophyta</taxon>
        <taxon>Tracheophyta</taxon>
        <taxon>Spermatophyta</taxon>
        <taxon>Magnoliopsida</taxon>
        <taxon>eudicotyledons</taxon>
        <taxon>Gunneridae</taxon>
        <taxon>Pentapetalae</taxon>
        <taxon>asterids</taxon>
        <taxon>Ericales</taxon>
        <taxon>Actinidiaceae</taxon>
        <taxon>Actinidia</taxon>
    </lineage>
</organism>
<dbReference type="SMART" id="SM00343">
    <property type="entry name" value="ZnF_C2HC"/>
    <property type="match status" value="1"/>
</dbReference>
<dbReference type="InterPro" id="IPR001878">
    <property type="entry name" value="Znf_CCHC"/>
</dbReference>
<name>A0A7J0H618_9ERIC</name>
<sequence length="212" mass="24642">MRDLGNSIIHLFLGNNTLQEVINKTDPAKPWAKFESRYKSKSLINQLYLKKQPHALHMMEGANFMEHLNEFKRLLIELEVIGVKVEEENKAVIMLVSLSPTYEHLSTTLMYRKDTLRIDETVATLLSHKSMRKKETENYSKERAMIAADGGHVRGQTTERRDGSKLRGRSQLRGCPQSIDYKKKCYYCDKEGHIIKFCPKLKAKKKEKEKKN</sequence>
<dbReference type="Gene3D" id="4.10.60.10">
    <property type="entry name" value="Zinc finger, CCHC-type"/>
    <property type="match status" value="1"/>
</dbReference>
<dbReference type="AlphaFoldDB" id="A0A7J0H618"/>
<accession>A0A7J0H618</accession>
<protein>
    <recommendedName>
        <fullName evidence="2">CCHC-type domain-containing protein</fullName>
    </recommendedName>
</protein>
<proteinExistence type="predicted"/>
<evidence type="ECO:0000256" key="1">
    <source>
        <dbReference type="PROSITE-ProRule" id="PRU00047"/>
    </source>
</evidence>
<keyword evidence="1" id="KW-0863">Zinc-finger</keyword>
<gene>
    <name evidence="3" type="ORF">Acr_27g0002380</name>
</gene>
<dbReference type="EMBL" id="BJWL01000027">
    <property type="protein sequence ID" value="GFZ18499.1"/>
    <property type="molecule type" value="Genomic_DNA"/>
</dbReference>
<dbReference type="GO" id="GO:0003676">
    <property type="term" value="F:nucleic acid binding"/>
    <property type="evidence" value="ECO:0007669"/>
    <property type="project" value="InterPro"/>
</dbReference>